<evidence type="ECO:0000313" key="4">
    <source>
        <dbReference type="Proteomes" id="UP000827549"/>
    </source>
</evidence>
<evidence type="ECO:0000313" key="3">
    <source>
        <dbReference type="EMBL" id="WOO81525.1"/>
    </source>
</evidence>
<keyword evidence="4" id="KW-1185">Reference proteome</keyword>
<organism evidence="3 4">
    <name type="scientific">Vanrija pseudolonga</name>
    <dbReference type="NCBI Taxonomy" id="143232"/>
    <lineage>
        <taxon>Eukaryota</taxon>
        <taxon>Fungi</taxon>
        <taxon>Dikarya</taxon>
        <taxon>Basidiomycota</taxon>
        <taxon>Agaricomycotina</taxon>
        <taxon>Tremellomycetes</taxon>
        <taxon>Trichosporonales</taxon>
        <taxon>Trichosporonaceae</taxon>
        <taxon>Vanrija</taxon>
    </lineage>
</organism>
<accession>A0AAF1BKX2</accession>
<dbReference type="Proteomes" id="UP000827549">
    <property type="component" value="Chromosome 3"/>
</dbReference>
<dbReference type="InterPro" id="IPR001611">
    <property type="entry name" value="Leu-rich_rpt"/>
</dbReference>
<name>A0AAF1BKX2_9TREE</name>
<feature type="transmembrane region" description="Helical" evidence="2">
    <location>
        <begin position="376"/>
        <end position="396"/>
    </location>
</feature>
<dbReference type="AlphaFoldDB" id="A0AAF1BKX2"/>
<dbReference type="EMBL" id="CP086716">
    <property type="protein sequence ID" value="WOO81525.1"/>
    <property type="molecule type" value="Genomic_DNA"/>
</dbReference>
<gene>
    <name evidence="3" type="primary">EMS1</name>
    <name evidence="3" type="ORF">LOC62_03G005047</name>
</gene>
<evidence type="ECO:0000256" key="1">
    <source>
        <dbReference type="SAM" id="MobiDB-lite"/>
    </source>
</evidence>
<dbReference type="InterPro" id="IPR032675">
    <property type="entry name" value="LRR_dom_sf"/>
</dbReference>
<feature type="compositionally biased region" description="Low complexity" evidence="1">
    <location>
        <begin position="124"/>
        <end position="137"/>
    </location>
</feature>
<keyword evidence="3" id="KW-0808">Transferase</keyword>
<dbReference type="Pfam" id="PF00560">
    <property type="entry name" value="LRR_1"/>
    <property type="match status" value="1"/>
</dbReference>
<dbReference type="PANTHER" id="PTHR48057:SF7">
    <property type="entry name" value="LEUCINE-RICH REPEAT SERINE_THREONINE-PROTEIN KINASE 1"/>
    <property type="match status" value="1"/>
</dbReference>
<keyword evidence="2" id="KW-1133">Transmembrane helix</keyword>
<feature type="compositionally biased region" description="Low complexity" evidence="1">
    <location>
        <begin position="418"/>
        <end position="430"/>
    </location>
</feature>
<dbReference type="GO" id="GO:0016301">
    <property type="term" value="F:kinase activity"/>
    <property type="evidence" value="ECO:0007669"/>
    <property type="project" value="UniProtKB-KW"/>
</dbReference>
<feature type="region of interest" description="Disordered" evidence="1">
    <location>
        <begin position="405"/>
        <end position="430"/>
    </location>
</feature>
<dbReference type="InterPro" id="IPR052595">
    <property type="entry name" value="LRRC69/RLP"/>
</dbReference>
<dbReference type="GeneID" id="87808278"/>
<protein>
    <submittedName>
        <fullName evidence="3">Leucine-rich repeat receptor protein kinase EMS1</fullName>
    </submittedName>
</protein>
<keyword evidence="2" id="KW-0812">Transmembrane</keyword>
<sequence length="731" mass="76369">MAPDGAASRFKTRFSNLSFLHGFPANAHAVTPLPPPPPPLPQPLPRSNTAYDVRQHEHVRSVSSGTARDHAVDVARHVSHRAEVVPAGGRHDSYPINIDEWASPGPGASRYPSVATMPSGHVFSSPTSPHTLPSPTSFGVRRKPSGARPPPPPLNLDAARKTYVRADRAPIELHAGVSGVEELSSPLPLSPLDVAHRVPLQPSHYPSTVVVVTHAADDRPVHVEDEHAYPAFSPAPRVWSALQPDRYRHSPSPRRDDAAAPRRPPPASPLELHDVALTPAPTRPMTQFSARVPSHHDGGGGLKALGKRLSRALPTAKAVRFEPPHHRLSSENGSVLDVRWAEEGAAGAGTGGGGTKGLKEPMTRQRREAFFRKYKCALIILVLILLGTGILAAVLATQHTTAPDQAAAKGDSAPPPSGTTASASASHSASSASSTATSTATADPHAAAAACIAEFNALTTNGESYPCSSCVPVLSTLPNDFATTFPNATAAGGPGAALQFCALRDVLDSVPPGANNTLKAAGWIYATDPIARLPPSLANLVSLNLLHVNGNSSLPAGPFPTEVLSLRNLTQLYISDTALTGAPLAVNSSSLPLQSITLIGNPAFGNAVPDASKFDKLQTLVITNQNLSRPFDASLIPPSVTYLDLSYNNLSGSIPDLSRLSSLATLYLQSNDFTTLPPALPAALTSISFTNNPHLNGALPKTLCAGTVSSCDLRNTALSAAKVSCGACLFN</sequence>
<evidence type="ECO:0000256" key="2">
    <source>
        <dbReference type="SAM" id="Phobius"/>
    </source>
</evidence>
<feature type="region of interest" description="Disordered" evidence="1">
    <location>
        <begin position="120"/>
        <end position="156"/>
    </location>
</feature>
<dbReference type="SUPFAM" id="SSF52058">
    <property type="entry name" value="L domain-like"/>
    <property type="match status" value="1"/>
</dbReference>
<dbReference type="PANTHER" id="PTHR48057">
    <property type="entry name" value="LEUCINE-RICH REPEAT SERINE/THREONINE-PROTEIN KINASE 1"/>
    <property type="match status" value="1"/>
</dbReference>
<keyword evidence="3" id="KW-0675">Receptor</keyword>
<feature type="region of interest" description="Disordered" evidence="1">
    <location>
        <begin position="285"/>
        <end position="304"/>
    </location>
</feature>
<keyword evidence="3" id="KW-0418">Kinase</keyword>
<feature type="compositionally biased region" description="Basic and acidic residues" evidence="1">
    <location>
        <begin position="245"/>
        <end position="260"/>
    </location>
</feature>
<reference evidence="3" key="1">
    <citation type="submission" date="2023-10" db="EMBL/GenBank/DDBJ databases">
        <authorList>
            <person name="Noh H."/>
        </authorList>
    </citation>
    <scope>NUCLEOTIDE SEQUENCE</scope>
    <source>
        <strain evidence="3">DUCC4014</strain>
    </source>
</reference>
<keyword evidence="2" id="KW-0472">Membrane</keyword>
<dbReference type="PROSITE" id="PS51450">
    <property type="entry name" value="LRR"/>
    <property type="match status" value="1"/>
</dbReference>
<dbReference type="Gene3D" id="3.80.10.10">
    <property type="entry name" value="Ribonuclease Inhibitor"/>
    <property type="match status" value="1"/>
</dbReference>
<dbReference type="RefSeq" id="XP_062627557.1">
    <property type="nucleotide sequence ID" value="XM_062771573.1"/>
</dbReference>
<proteinExistence type="predicted"/>
<feature type="region of interest" description="Disordered" evidence="1">
    <location>
        <begin position="242"/>
        <end position="272"/>
    </location>
</feature>